<evidence type="ECO:0000313" key="3">
    <source>
        <dbReference type="EMBL" id="MPR29827.1"/>
    </source>
</evidence>
<gene>
    <name evidence="3" type="ORF">FS320_33365</name>
</gene>
<dbReference type="OrthoDB" id="9801609at2"/>
<organism evidence="3 4">
    <name type="scientific">Microvirga tunisiensis</name>
    <dbReference type="NCBI Taxonomy" id="2108360"/>
    <lineage>
        <taxon>Bacteria</taxon>
        <taxon>Pseudomonadati</taxon>
        <taxon>Pseudomonadota</taxon>
        <taxon>Alphaproteobacteria</taxon>
        <taxon>Hyphomicrobiales</taxon>
        <taxon>Methylobacteriaceae</taxon>
        <taxon>Microvirga</taxon>
    </lineage>
</organism>
<dbReference type="Proteomes" id="UP000403266">
    <property type="component" value="Unassembled WGS sequence"/>
</dbReference>
<dbReference type="SUPFAM" id="SSF53756">
    <property type="entry name" value="UDP-Glycosyltransferase/glycogen phosphorylase"/>
    <property type="match status" value="1"/>
</dbReference>
<sequence>MKIGIFLAYRPNTEFTNQGLGRLLAELTDGFFKHAGEPVTIICPSWLRRDITRLLSQLPEGSVRIVSPRKLPVIVRMYDAAAKRAKGRAGHGRLRRMYNYLRRRIVSVGQNIYSGIVSVFSTDNLLLFVVAAVALALLGTILAIALSPVIVSLVVLILLFAILRRLHLRSKVGGVARLVRTKTSSVIRRLLGRERNPIQWSIFNNVKRKEIDRMLGMIETMRDIDVWYSPTVFWPEFNEIKGIGVQCFPDMLLSEFPTSFALDSPRNSEMVYDQVTSAIAGGKYFITYSDVTAGPSLSAKFGVPRGNIFTIPHAAMRLDKHIVIDGAANNDDATDAFASSLIAEVRNLKWSASDYLRNFDFSDTSYLFYASQFRPNKNIMNLVIGWEKALRERHQYCKLVLTGDIAYAPDVRSYINERRLQYDVIFAHDVSERVLAALYRRAVLAVNPTLYEGGFPFTFTEGMSVGTPSIMSRIPQTEQMIKGDLARMMLFDPLSPDDIADKIVFGLTNRRALLDAQRPLYEEMRKRMWADVARDHVVAFNEIIRREASSKSAA</sequence>
<dbReference type="RefSeq" id="WP_152716704.1">
    <property type="nucleotide sequence ID" value="NZ_VOSJ01000302.1"/>
</dbReference>
<reference evidence="3 4" key="1">
    <citation type="journal article" date="2019" name="Syst. Appl. Microbiol.">
        <title>Microvirga tunisiensis sp. nov., a root nodule symbiotic bacterium isolated from Lupinus micranthus and L. luteus grown in Northern Tunisia.</title>
        <authorList>
            <person name="Msaddak A."/>
            <person name="Rejili M."/>
            <person name="Duran D."/>
            <person name="Mars M."/>
            <person name="Palacios J.M."/>
            <person name="Ruiz-Argueso T."/>
            <person name="Rey L."/>
            <person name="Imperial J."/>
        </authorList>
    </citation>
    <scope>NUCLEOTIDE SEQUENCE [LARGE SCALE GENOMIC DNA]</scope>
    <source>
        <strain evidence="3 4">Lmie10</strain>
    </source>
</reference>
<comment type="caution">
    <text evidence="3">The sequence shown here is derived from an EMBL/GenBank/DDBJ whole genome shotgun (WGS) entry which is preliminary data.</text>
</comment>
<keyword evidence="2" id="KW-0812">Transmembrane</keyword>
<dbReference type="Pfam" id="PF13692">
    <property type="entry name" value="Glyco_trans_1_4"/>
    <property type="match status" value="1"/>
</dbReference>
<evidence type="ECO:0000313" key="4">
    <source>
        <dbReference type="Proteomes" id="UP000403266"/>
    </source>
</evidence>
<dbReference type="PANTHER" id="PTHR46401">
    <property type="entry name" value="GLYCOSYLTRANSFERASE WBBK-RELATED"/>
    <property type="match status" value="1"/>
</dbReference>
<keyword evidence="2" id="KW-0472">Membrane</keyword>
<dbReference type="EMBL" id="VOSK01000275">
    <property type="protein sequence ID" value="MPR29827.1"/>
    <property type="molecule type" value="Genomic_DNA"/>
</dbReference>
<evidence type="ECO:0000256" key="1">
    <source>
        <dbReference type="ARBA" id="ARBA00022679"/>
    </source>
</evidence>
<feature type="transmembrane region" description="Helical" evidence="2">
    <location>
        <begin position="141"/>
        <end position="163"/>
    </location>
</feature>
<keyword evidence="2" id="KW-1133">Transmembrane helix</keyword>
<dbReference type="AlphaFoldDB" id="A0A5N7MS60"/>
<protein>
    <submittedName>
        <fullName evidence="3">Glycosyltransferase family 4 protein</fullName>
    </submittedName>
</protein>
<dbReference type="GO" id="GO:0016757">
    <property type="term" value="F:glycosyltransferase activity"/>
    <property type="evidence" value="ECO:0007669"/>
    <property type="project" value="TreeGrafter"/>
</dbReference>
<proteinExistence type="predicted"/>
<dbReference type="Gene3D" id="3.40.50.2000">
    <property type="entry name" value="Glycogen Phosphorylase B"/>
    <property type="match status" value="1"/>
</dbReference>
<keyword evidence="1 3" id="KW-0808">Transferase</keyword>
<dbReference type="PANTHER" id="PTHR46401:SF2">
    <property type="entry name" value="GLYCOSYLTRANSFERASE WBBK-RELATED"/>
    <property type="match status" value="1"/>
</dbReference>
<feature type="transmembrane region" description="Helical" evidence="2">
    <location>
        <begin position="112"/>
        <end position="135"/>
    </location>
</feature>
<keyword evidence="4" id="KW-1185">Reference proteome</keyword>
<evidence type="ECO:0000256" key="2">
    <source>
        <dbReference type="SAM" id="Phobius"/>
    </source>
</evidence>
<accession>A0A5N7MS60</accession>
<name>A0A5N7MS60_9HYPH</name>